<keyword evidence="14" id="KW-1185">Reference proteome</keyword>
<dbReference type="FunFam" id="3.30.160.60:FF:000299">
    <property type="entry name" value="Zinc finger protein 593"/>
    <property type="match status" value="1"/>
</dbReference>
<dbReference type="PANTHER" id="PTHR46095">
    <property type="entry name" value="ZINC FINGER PROTEIN 593"/>
    <property type="match status" value="1"/>
</dbReference>
<proteinExistence type="inferred from homology"/>
<evidence type="ECO:0000313" key="14">
    <source>
        <dbReference type="Proteomes" id="UP000799640"/>
    </source>
</evidence>
<dbReference type="GO" id="GO:0005634">
    <property type="term" value="C:nucleus"/>
    <property type="evidence" value="ECO:0007669"/>
    <property type="project" value="UniProtKB-SubCell"/>
</dbReference>
<dbReference type="AlphaFoldDB" id="A0A6G1HVR0"/>
<keyword evidence="4" id="KW-0690">Ribosome biogenesis</keyword>
<dbReference type="PANTHER" id="PTHR46095:SF1">
    <property type="entry name" value="ZINC FINGER PROTEIN 593"/>
    <property type="match status" value="1"/>
</dbReference>
<evidence type="ECO:0000256" key="11">
    <source>
        <dbReference type="SAM" id="MobiDB-lite"/>
    </source>
</evidence>
<protein>
    <recommendedName>
        <fullName evidence="12">C2H2-type domain-containing protein</fullName>
    </recommendedName>
</protein>
<comment type="subcellular location">
    <subcellularLocation>
        <location evidence="2">Cytoplasm</location>
    </subcellularLocation>
    <subcellularLocation>
        <location evidence="1">Nucleus</location>
    </subcellularLocation>
</comment>
<keyword evidence="7" id="KW-0862">Zinc</keyword>
<dbReference type="GO" id="GO:0003676">
    <property type="term" value="F:nucleic acid binding"/>
    <property type="evidence" value="ECO:0007669"/>
    <property type="project" value="InterPro"/>
</dbReference>
<dbReference type="Pfam" id="PF12171">
    <property type="entry name" value="zf-C2H2_jaz"/>
    <property type="match status" value="1"/>
</dbReference>
<evidence type="ECO:0000256" key="10">
    <source>
        <dbReference type="PROSITE-ProRule" id="PRU00042"/>
    </source>
</evidence>
<sequence length="116" mass="12981">MPAIRGPKSKKKTRRYTRDLDAISADISDPAHLARHKATMHADDLPALGMHYCVSCAKFFESETNLVAHTRGKVHKRRVKQLAEGAHTQREAEEAVGLRTDNGTRTTEEMAVDEEL</sequence>
<accession>A0A6G1HVR0</accession>
<evidence type="ECO:0000256" key="5">
    <source>
        <dbReference type="ARBA" id="ARBA00022723"/>
    </source>
</evidence>
<organism evidence="13 14">
    <name type="scientific">Trichodelitschia bisporula</name>
    <dbReference type="NCBI Taxonomy" id="703511"/>
    <lineage>
        <taxon>Eukaryota</taxon>
        <taxon>Fungi</taxon>
        <taxon>Dikarya</taxon>
        <taxon>Ascomycota</taxon>
        <taxon>Pezizomycotina</taxon>
        <taxon>Dothideomycetes</taxon>
        <taxon>Dothideomycetes incertae sedis</taxon>
        <taxon>Phaeotrichales</taxon>
        <taxon>Phaeotrichaceae</taxon>
        <taxon>Trichodelitschia</taxon>
    </lineage>
</organism>
<dbReference type="Gene3D" id="3.30.160.60">
    <property type="entry name" value="Classic Zinc Finger"/>
    <property type="match status" value="1"/>
</dbReference>
<evidence type="ECO:0000256" key="8">
    <source>
        <dbReference type="ARBA" id="ARBA00023242"/>
    </source>
</evidence>
<keyword evidence="6 10" id="KW-0863">Zinc-finger</keyword>
<evidence type="ECO:0000256" key="9">
    <source>
        <dbReference type="ARBA" id="ARBA00038064"/>
    </source>
</evidence>
<reference evidence="13" key="1">
    <citation type="journal article" date="2020" name="Stud. Mycol.">
        <title>101 Dothideomycetes genomes: a test case for predicting lifestyles and emergence of pathogens.</title>
        <authorList>
            <person name="Haridas S."/>
            <person name="Albert R."/>
            <person name="Binder M."/>
            <person name="Bloem J."/>
            <person name="Labutti K."/>
            <person name="Salamov A."/>
            <person name="Andreopoulos B."/>
            <person name="Baker S."/>
            <person name="Barry K."/>
            <person name="Bills G."/>
            <person name="Bluhm B."/>
            <person name="Cannon C."/>
            <person name="Castanera R."/>
            <person name="Culley D."/>
            <person name="Daum C."/>
            <person name="Ezra D."/>
            <person name="Gonzalez J."/>
            <person name="Henrissat B."/>
            <person name="Kuo A."/>
            <person name="Liang C."/>
            <person name="Lipzen A."/>
            <person name="Lutzoni F."/>
            <person name="Magnuson J."/>
            <person name="Mondo S."/>
            <person name="Nolan M."/>
            <person name="Ohm R."/>
            <person name="Pangilinan J."/>
            <person name="Park H.-J."/>
            <person name="Ramirez L."/>
            <person name="Alfaro M."/>
            <person name="Sun H."/>
            <person name="Tritt A."/>
            <person name="Yoshinaga Y."/>
            <person name="Zwiers L.-H."/>
            <person name="Turgeon B."/>
            <person name="Goodwin S."/>
            <person name="Spatafora J."/>
            <person name="Crous P."/>
            <person name="Grigoriev I."/>
        </authorList>
    </citation>
    <scope>NUCLEOTIDE SEQUENCE</scope>
    <source>
        <strain evidence="13">CBS 262.69</strain>
    </source>
</reference>
<evidence type="ECO:0000259" key="12">
    <source>
        <dbReference type="PROSITE" id="PS50157"/>
    </source>
</evidence>
<dbReference type="GO" id="GO:0005737">
    <property type="term" value="C:cytoplasm"/>
    <property type="evidence" value="ECO:0007669"/>
    <property type="project" value="UniProtKB-SubCell"/>
</dbReference>
<feature type="domain" description="C2H2-type" evidence="12">
    <location>
        <begin position="51"/>
        <end position="80"/>
    </location>
</feature>
<dbReference type="GO" id="GO:0042254">
    <property type="term" value="P:ribosome biogenesis"/>
    <property type="evidence" value="ECO:0007669"/>
    <property type="project" value="UniProtKB-KW"/>
</dbReference>
<evidence type="ECO:0000256" key="6">
    <source>
        <dbReference type="ARBA" id="ARBA00022771"/>
    </source>
</evidence>
<dbReference type="InterPro" id="IPR036236">
    <property type="entry name" value="Znf_C2H2_sf"/>
</dbReference>
<dbReference type="InterPro" id="IPR003604">
    <property type="entry name" value="Matrin/U1-like-C_Znf_C2H2"/>
</dbReference>
<dbReference type="InterPro" id="IPR022755">
    <property type="entry name" value="Znf_C2H2_jaz"/>
</dbReference>
<dbReference type="OrthoDB" id="24683at2759"/>
<dbReference type="InterPro" id="IPR051879">
    <property type="entry name" value="C2H2-ZF_Maturation_Protein"/>
</dbReference>
<name>A0A6G1HVR0_9PEZI</name>
<keyword evidence="8" id="KW-0539">Nucleus</keyword>
<comment type="similarity">
    <text evidence="9">Belongs to the ZNF593/BUD20 C2H2-type zinc-finger protein family.</text>
</comment>
<dbReference type="EMBL" id="ML996696">
    <property type="protein sequence ID" value="KAF2400001.1"/>
    <property type="molecule type" value="Genomic_DNA"/>
</dbReference>
<evidence type="ECO:0000313" key="13">
    <source>
        <dbReference type="EMBL" id="KAF2400001.1"/>
    </source>
</evidence>
<evidence type="ECO:0000256" key="4">
    <source>
        <dbReference type="ARBA" id="ARBA00022517"/>
    </source>
</evidence>
<gene>
    <name evidence="13" type="ORF">EJ06DRAFT_42373</name>
</gene>
<evidence type="ECO:0000256" key="3">
    <source>
        <dbReference type="ARBA" id="ARBA00022490"/>
    </source>
</evidence>
<dbReference type="SMART" id="SM00451">
    <property type="entry name" value="ZnF_U1"/>
    <property type="match status" value="1"/>
</dbReference>
<feature type="region of interest" description="Disordered" evidence="11">
    <location>
        <begin position="83"/>
        <end position="116"/>
    </location>
</feature>
<evidence type="ECO:0000256" key="2">
    <source>
        <dbReference type="ARBA" id="ARBA00004496"/>
    </source>
</evidence>
<evidence type="ECO:0000256" key="7">
    <source>
        <dbReference type="ARBA" id="ARBA00022833"/>
    </source>
</evidence>
<dbReference type="PROSITE" id="PS50157">
    <property type="entry name" value="ZINC_FINGER_C2H2_2"/>
    <property type="match status" value="1"/>
</dbReference>
<dbReference type="PROSITE" id="PS00028">
    <property type="entry name" value="ZINC_FINGER_C2H2_1"/>
    <property type="match status" value="1"/>
</dbReference>
<keyword evidence="5" id="KW-0479">Metal-binding</keyword>
<evidence type="ECO:0000256" key="1">
    <source>
        <dbReference type="ARBA" id="ARBA00004123"/>
    </source>
</evidence>
<dbReference type="InterPro" id="IPR013087">
    <property type="entry name" value="Znf_C2H2_type"/>
</dbReference>
<dbReference type="GO" id="GO:0043021">
    <property type="term" value="F:ribonucleoprotein complex binding"/>
    <property type="evidence" value="ECO:0007669"/>
    <property type="project" value="UniProtKB-ARBA"/>
</dbReference>
<dbReference type="GO" id="GO:0008270">
    <property type="term" value="F:zinc ion binding"/>
    <property type="evidence" value="ECO:0007669"/>
    <property type="project" value="UniProtKB-KW"/>
</dbReference>
<dbReference type="Proteomes" id="UP000799640">
    <property type="component" value="Unassembled WGS sequence"/>
</dbReference>
<dbReference type="SUPFAM" id="SSF57667">
    <property type="entry name" value="beta-beta-alpha zinc fingers"/>
    <property type="match status" value="1"/>
</dbReference>
<keyword evidence="3" id="KW-0963">Cytoplasm</keyword>